<dbReference type="Proteomes" id="UP000609726">
    <property type="component" value="Unassembled WGS sequence"/>
</dbReference>
<dbReference type="InterPro" id="IPR011749">
    <property type="entry name" value="CHP02243"/>
</dbReference>
<evidence type="ECO:0000313" key="1">
    <source>
        <dbReference type="EMBL" id="NHZ89630.1"/>
    </source>
</evidence>
<dbReference type="RefSeq" id="WP_166874462.1">
    <property type="nucleotide sequence ID" value="NZ_WHJH01000010.1"/>
</dbReference>
<dbReference type="EMBL" id="WHJH01000010">
    <property type="protein sequence ID" value="NHZ89630.1"/>
    <property type="molecule type" value="Genomic_DNA"/>
</dbReference>
<proteinExistence type="predicted"/>
<protein>
    <submittedName>
        <fullName evidence="1">Baseplate assembly protein</fullName>
    </submittedName>
</protein>
<name>A0ABX0NSA3_9BURK</name>
<reference evidence="1 2" key="1">
    <citation type="submission" date="2019-10" db="EMBL/GenBank/DDBJ databases">
        <title>Taxonomy of Antarctic Massilia spp.: description of Massilia rubra sp. nov., Massilia aquatica sp. nov., Massilia mucilaginosa sp. nov., Massilia frigida sp. nov. isolated from streams, lakes and regoliths.</title>
        <authorList>
            <person name="Holochova P."/>
            <person name="Sedlacek I."/>
            <person name="Kralova S."/>
            <person name="Maslanova I."/>
            <person name="Busse H.-J."/>
            <person name="Stankova E."/>
            <person name="Vrbovska V."/>
            <person name="Kovarovic V."/>
            <person name="Bartak M."/>
            <person name="Svec P."/>
            <person name="Pantucek R."/>
        </authorList>
    </citation>
    <scope>NUCLEOTIDE SEQUENCE [LARGE SCALE GENOMIC DNA]</scope>
    <source>
        <strain evidence="1 2">CCM 8733</strain>
    </source>
</reference>
<comment type="caution">
    <text evidence="1">The sequence shown here is derived from an EMBL/GenBank/DDBJ whole genome shotgun (WGS) entry which is preliminary data.</text>
</comment>
<gene>
    <name evidence="1" type="ORF">F2P45_11485</name>
</gene>
<keyword evidence="2" id="KW-1185">Reference proteome</keyword>
<accession>A0ABX0NSA3</accession>
<sequence length="727" mass="77486">MTLPALKLDDLNWPAMVDAIRTRIVANSRGQWTMHGPSDSGVALLELFAYLFEQRIYWLDQVHAPLARALLALMDDAPQPTQAARTVLEFPPPQGAIPAHIDAGTLFTTTLGASVLPMTTLEPLAVLPVHQQQLDAPGRSLSLSVSGHDRSAQLETLHPVPLLGCDGGAGSFEVTVWLDRPIAAAERNGTFTLLIELDAPAACAPEWAPRTSGARWSARVPRDGFAPLPPEQAVAGTCGLAGVASAAAVPDALLGDISGQWAMHAVEVEAPAVLTFSYSTGIAAWRALLADALVDGTGGLRRSGLWRIRIPSDWAPSGPAQDGLVPYALRIECEEANYASPPLLVRMVPNVAMATQVQSVRPDSSLIEPQLDNWIKLPGQQLALDRSLAQPLEDSVQLELREFDGQWRCWLPTDDFYRHGAEDRVFVVDRPRKLLIFGDGLNGRIPVLAAASATPRARLCYLAGGDTGGNVALQQWWSADTPLAPINTVAAVGGLASESFDEANARVARDLQRVERAVTAPDHEALALGTEGVAVARAFAAVGFNPSFPCQKMGGVTTVFVVPEVPRTSDPASAQIGVAKPRMDPGALRAIGARLEARRLLTHEVYVRPASYRAVFVAVELQGVVLDEAALGAAIRALLTRHLDALVGGADGTGWPFGDPLRPTALMHQVQTVLPGAVAVTRVAIALDQPATFEDCADVSIRPHELVYLAGLTTRFERAPLAQGGLR</sequence>
<dbReference type="NCBIfam" id="TIGR02243">
    <property type="entry name" value="putative baseplate assembly protein"/>
    <property type="match status" value="1"/>
</dbReference>
<organism evidence="1 2">
    <name type="scientific">Massilia mucilaginosa</name>
    <dbReference type="NCBI Taxonomy" id="2609282"/>
    <lineage>
        <taxon>Bacteria</taxon>
        <taxon>Pseudomonadati</taxon>
        <taxon>Pseudomonadota</taxon>
        <taxon>Betaproteobacteria</taxon>
        <taxon>Burkholderiales</taxon>
        <taxon>Oxalobacteraceae</taxon>
        <taxon>Telluria group</taxon>
        <taxon>Massilia</taxon>
    </lineage>
</organism>
<evidence type="ECO:0000313" key="2">
    <source>
        <dbReference type="Proteomes" id="UP000609726"/>
    </source>
</evidence>